<keyword evidence="2" id="KW-1185">Reference proteome</keyword>
<feature type="non-terminal residue" evidence="1">
    <location>
        <position position="189"/>
    </location>
</feature>
<name>K2LU34_TRYCR</name>
<protein>
    <submittedName>
        <fullName evidence="1">Dispersed gene family protein 1 (DGF-1), putative</fullName>
    </submittedName>
</protein>
<organism evidence="1 2">
    <name type="scientific">Trypanosoma cruzi marinkellei</name>
    <dbReference type="NCBI Taxonomy" id="85056"/>
    <lineage>
        <taxon>Eukaryota</taxon>
        <taxon>Discoba</taxon>
        <taxon>Euglenozoa</taxon>
        <taxon>Kinetoplastea</taxon>
        <taxon>Metakinetoplastina</taxon>
        <taxon>Trypanosomatida</taxon>
        <taxon>Trypanosomatidae</taxon>
        <taxon>Trypanosoma</taxon>
        <taxon>Schizotrypanum</taxon>
    </lineage>
</organism>
<dbReference type="EMBL" id="AHKC01021418">
    <property type="protein sequence ID" value="EKF26233.1"/>
    <property type="molecule type" value="Genomic_DNA"/>
</dbReference>
<accession>K2LU34</accession>
<dbReference type="Proteomes" id="UP000007350">
    <property type="component" value="Unassembled WGS sequence"/>
</dbReference>
<evidence type="ECO:0000313" key="2">
    <source>
        <dbReference type="Proteomes" id="UP000007350"/>
    </source>
</evidence>
<evidence type="ECO:0000313" key="1">
    <source>
        <dbReference type="EMBL" id="EKF26233.1"/>
    </source>
</evidence>
<gene>
    <name evidence="1" type="ORF">MOQ_010084</name>
</gene>
<sequence length="189" mass="19922">MSAVSAIYLYGGTTVSSAGLLRVADCTFVCSTDFFDSSLVYLDSSVTLHGGAQLRVEGNNVSTASVLVMTSAQHKIELSGSGTTVVLAHNRQVDDSYPFAYLDESNMVVVSPAKLVVGCNVQDDEEASYDGVFTEDVVFKCGTCNDDAVCYMPGTESVDRGLCSCSCKDGWHGASCLPLEVSDTVVPPV</sequence>
<proteinExistence type="predicted"/>
<reference evidence="1 2" key="1">
    <citation type="journal article" date="2012" name="BMC Genomics">
        <title>Comparative genomic analysis of human infective Trypanosoma cruzi lineages with the bat-restricted subspecies T. cruzi marinkellei.</title>
        <authorList>
            <person name="Franzen O."/>
            <person name="Talavera-Lopez C."/>
            <person name="Ochaya S."/>
            <person name="Butler C.E."/>
            <person name="Messenger L.A."/>
            <person name="Lewis M.D."/>
            <person name="Llewellyn M.S."/>
            <person name="Marinkelle C.J."/>
            <person name="Tyler K.M."/>
            <person name="Miles M.A."/>
            <person name="Andersson B."/>
        </authorList>
    </citation>
    <scope>NUCLEOTIDE SEQUENCE [LARGE SCALE GENOMIC DNA]</scope>
    <source>
        <strain evidence="1 2">B7</strain>
    </source>
</reference>
<comment type="caution">
    <text evidence="1">The sequence shown here is derived from an EMBL/GenBank/DDBJ whole genome shotgun (WGS) entry which is preliminary data.</text>
</comment>
<dbReference type="AlphaFoldDB" id="K2LU34"/>